<reference evidence="2 3" key="1">
    <citation type="submission" date="2019-11" db="EMBL/GenBank/DDBJ databases">
        <authorList>
            <person name="Criscuolo A."/>
        </authorList>
    </citation>
    <scope>NUCLEOTIDE SEQUENCE [LARGE SCALE GENOMIC DNA]</scope>
    <source>
        <strain evidence="2">CIP111667</strain>
    </source>
</reference>
<accession>A0A7M4DKL0</accession>
<dbReference type="SUPFAM" id="SSF51445">
    <property type="entry name" value="(Trans)glycosidases"/>
    <property type="match status" value="1"/>
</dbReference>
<dbReference type="InterPro" id="IPR029062">
    <property type="entry name" value="Class_I_gatase-like"/>
</dbReference>
<evidence type="ECO:0008006" key="4">
    <source>
        <dbReference type="Google" id="ProtNLM"/>
    </source>
</evidence>
<dbReference type="Pfam" id="PF14871">
    <property type="entry name" value="GHL6"/>
    <property type="match status" value="1"/>
</dbReference>
<dbReference type="InterPro" id="IPR028212">
    <property type="entry name" value="GHL6"/>
</dbReference>
<evidence type="ECO:0000256" key="1">
    <source>
        <dbReference type="SAM" id="MobiDB-lite"/>
    </source>
</evidence>
<comment type="caution">
    <text evidence="2">The sequence shown here is derived from an EMBL/GenBank/DDBJ whole genome shotgun (WGS) entry which is preliminary data.</text>
</comment>
<organism evidence="2 3">
    <name type="scientific">Occultella aeris</name>
    <dbReference type="NCBI Taxonomy" id="2761496"/>
    <lineage>
        <taxon>Bacteria</taxon>
        <taxon>Bacillati</taxon>
        <taxon>Actinomycetota</taxon>
        <taxon>Actinomycetes</taxon>
        <taxon>Micrococcales</taxon>
        <taxon>Ruaniaceae</taxon>
        <taxon>Occultella</taxon>
    </lineage>
</organism>
<dbReference type="RefSeq" id="WP_197522534.1">
    <property type="nucleotide sequence ID" value="NZ_CACRYJ010000036.1"/>
</dbReference>
<evidence type="ECO:0000313" key="2">
    <source>
        <dbReference type="EMBL" id="VZO37700.1"/>
    </source>
</evidence>
<keyword evidence="3" id="KW-1185">Reference proteome</keyword>
<dbReference type="Gene3D" id="3.40.50.880">
    <property type="match status" value="1"/>
</dbReference>
<evidence type="ECO:0000313" key="3">
    <source>
        <dbReference type="Proteomes" id="UP000419743"/>
    </source>
</evidence>
<name>A0A7M4DKL0_9MICO</name>
<dbReference type="Gene3D" id="3.20.20.80">
    <property type="entry name" value="Glycosidases"/>
    <property type="match status" value="1"/>
</dbReference>
<dbReference type="AlphaFoldDB" id="A0A7M4DKL0"/>
<gene>
    <name evidence="2" type="ORF">HALOF300_02673</name>
</gene>
<protein>
    <recommendedName>
        <fullName evidence="4">Beta-galactosidase trimerisation domain-containing protein</fullName>
    </recommendedName>
</protein>
<feature type="region of interest" description="Disordered" evidence="1">
    <location>
        <begin position="1"/>
        <end position="24"/>
    </location>
</feature>
<sequence length="696" mass="74636">MTAVDAPSALAGAQPVKASPEPGTEWWRAPFRTFQTNLREIDADLDTGEVLDFLEGFGANVWLLSVGGIVSNYPTALASQTPNPTLVGRTSGDLVGDAVSAAAERGIRVLGRMDFSKVDRRRAEEHPEWLFVNAEGENQVYNGLVSVCPSGPYYQEQVFEVITEVLTRYDIAGFFLNWMSFNEVDYSRTYWGVCHCLACRAGFAAFAPGTPLPLEPSSPGYRTWQDYARLTLDDLTARLRAHIRSLAPGAALTLGDRADIVFHEANNGVGRPLWHHLTAEHVSAAKAYRPQVPVLVNSVGFVDMPYRLAGEEPNHFAQFLIQAIAHGAVPSTYVMGRPGDSPYENIEVAGELTRFHRDHADVYAGLRPDADVLLVRGDRVAPDRAEGVRSEFEGLYLSLSESHLPFDVLSSTRIADLGSPGDGVGSLTGYRVVVLADVGELAPEAVAALDVFVAAGGSVLATGSSALAAGTGQLAGSPVRRHLASLTSVEATRAAYVRLPGTTPSRHPWGRPAPVIGALHVIEPHPDASVALPTLGRAPYGPPEKCYGHTEADHPGYAERTVSRGTATGTVAHLPWTVGRVYREQGLRAVRDEVATRVRALGARPIGTGIPEQLQVVRGRSDAGTVVHLLNRSGDAVQRFLDPVPIAPVELRLPWSGPPPRARALVAGVDVPVSPTEGGIRLTTPTVGRFEVLVLE</sequence>
<dbReference type="InterPro" id="IPR017853">
    <property type="entry name" value="GH"/>
</dbReference>
<dbReference type="CDD" id="cd03143">
    <property type="entry name" value="A4_beta-galactosidase_middle_domain"/>
    <property type="match status" value="1"/>
</dbReference>
<proteinExistence type="predicted"/>
<dbReference type="Proteomes" id="UP000419743">
    <property type="component" value="Unassembled WGS sequence"/>
</dbReference>
<dbReference type="EMBL" id="CACRYJ010000036">
    <property type="protein sequence ID" value="VZO37700.1"/>
    <property type="molecule type" value="Genomic_DNA"/>
</dbReference>